<accession>A0A316D5F6</accession>
<dbReference type="InterPro" id="IPR050469">
    <property type="entry name" value="Diguanylate_Cyclase"/>
</dbReference>
<dbReference type="InterPro" id="IPR003018">
    <property type="entry name" value="GAF"/>
</dbReference>
<protein>
    <submittedName>
        <fullName evidence="2">Diguanylate cyclase (GGDEF)-like protein</fullName>
    </submittedName>
</protein>
<dbReference type="EMBL" id="QGGL01000019">
    <property type="protein sequence ID" value="PWK06661.1"/>
    <property type="molecule type" value="Genomic_DNA"/>
</dbReference>
<proteinExistence type="predicted"/>
<sequence length="395" mass="45455">MNNPNPDEDRILPFIDLYRSLLQMDQAVPEGTDLPFTSQLEKAKHEELVAELSQVREVIESQSWITEHLKILLELGRIFTSEFDLEKIYTKAFELVSRVMPSEAFFIAIYQKKCEKIQFPFMIDDGIRYPIDELEYGVGNVSQVIESRRTIHIQTKSELLASTDEFRGNPEEDTGTAIFVPMLFDDQVIGVISAQCYREFAYRNEHEELLQIIGMQVANAIENARLYDQIRRQSLHDDLTKLKNYRAFHQDLAEMLRCERTERVTLLMIDSDNLKQANDAYGHHIGDALIQRIATALQACTSNNQQSYRYAGDEFMVLVPDRTVAEVEQIVEEIRAYLRSNPILHDDHVVDISVSVGISVYPEHAQTGDQLKQTADHAMYLSKSRGKNRTTVFET</sequence>
<dbReference type="OrthoDB" id="9759607at2"/>
<evidence type="ECO:0000313" key="2">
    <source>
        <dbReference type="EMBL" id="PWK06661.1"/>
    </source>
</evidence>
<dbReference type="SMART" id="SM00267">
    <property type="entry name" value="GGDEF"/>
    <property type="match status" value="1"/>
</dbReference>
<keyword evidence="3" id="KW-1185">Reference proteome</keyword>
<feature type="domain" description="GGDEF" evidence="1">
    <location>
        <begin position="262"/>
        <end position="395"/>
    </location>
</feature>
<name>A0A316D5F6_9BACL</name>
<dbReference type="PANTHER" id="PTHR45138">
    <property type="entry name" value="REGULATORY COMPONENTS OF SENSORY TRANSDUCTION SYSTEM"/>
    <property type="match status" value="1"/>
</dbReference>
<evidence type="ECO:0000259" key="1">
    <source>
        <dbReference type="PROSITE" id="PS50887"/>
    </source>
</evidence>
<dbReference type="CDD" id="cd01949">
    <property type="entry name" value="GGDEF"/>
    <property type="match status" value="1"/>
</dbReference>
<evidence type="ECO:0000313" key="3">
    <source>
        <dbReference type="Proteomes" id="UP000245634"/>
    </source>
</evidence>
<dbReference type="NCBIfam" id="TIGR00254">
    <property type="entry name" value="GGDEF"/>
    <property type="match status" value="1"/>
</dbReference>
<dbReference type="Gene3D" id="3.30.70.270">
    <property type="match status" value="1"/>
</dbReference>
<dbReference type="SMART" id="SM00065">
    <property type="entry name" value="GAF"/>
    <property type="match status" value="1"/>
</dbReference>
<dbReference type="PROSITE" id="PS50887">
    <property type="entry name" value="GGDEF"/>
    <property type="match status" value="1"/>
</dbReference>
<dbReference type="GO" id="GO:0052621">
    <property type="term" value="F:diguanylate cyclase activity"/>
    <property type="evidence" value="ECO:0007669"/>
    <property type="project" value="TreeGrafter"/>
</dbReference>
<dbReference type="InterPro" id="IPR029787">
    <property type="entry name" value="Nucleotide_cyclase"/>
</dbReference>
<dbReference type="InterPro" id="IPR000160">
    <property type="entry name" value="GGDEF_dom"/>
</dbReference>
<comment type="caution">
    <text evidence="2">The sequence shown here is derived from an EMBL/GenBank/DDBJ whole genome shotgun (WGS) entry which is preliminary data.</text>
</comment>
<reference evidence="2 3" key="1">
    <citation type="submission" date="2018-05" db="EMBL/GenBank/DDBJ databases">
        <title>Genomic Encyclopedia of Type Strains, Phase IV (KMG-IV): sequencing the most valuable type-strain genomes for metagenomic binning, comparative biology and taxonomic classification.</title>
        <authorList>
            <person name="Goeker M."/>
        </authorList>
    </citation>
    <scope>NUCLEOTIDE SEQUENCE [LARGE SCALE GENOMIC DNA]</scope>
    <source>
        <strain evidence="2 3">DSM 18773</strain>
    </source>
</reference>
<organism evidence="2 3">
    <name type="scientific">Tumebacillus permanentifrigoris</name>
    <dbReference type="NCBI Taxonomy" id="378543"/>
    <lineage>
        <taxon>Bacteria</taxon>
        <taxon>Bacillati</taxon>
        <taxon>Bacillota</taxon>
        <taxon>Bacilli</taxon>
        <taxon>Bacillales</taxon>
        <taxon>Alicyclobacillaceae</taxon>
        <taxon>Tumebacillus</taxon>
    </lineage>
</organism>
<dbReference type="SUPFAM" id="SSF55073">
    <property type="entry name" value="Nucleotide cyclase"/>
    <property type="match status" value="1"/>
</dbReference>
<dbReference type="InterPro" id="IPR043128">
    <property type="entry name" value="Rev_trsase/Diguanyl_cyclase"/>
</dbReference>
<dbReference type="Gene3D" id="3.30.450.40">
    <property type="match status" value="1"/>
</dbReference>
<dbReference type="Proteomes" id="UP000245634">
    <property type="component" value="Unassembled WGS sequence"/>
</dbReference>
<dbReference type="Pfam" id="PF01590">
    <property type="entry name" value="GAF"/>
    <property type="match status" value="1"/>
</dbReference>
<dbReference type="SUPFAM" id="SSF55781">
    <property type="entry name" value="GAF domain-like"/>
    <property type="match status" value="1"/>
</dbReference>
<dbReference type="PANTHER" id="PTHR45138:SF9">
    <property type="entry name" value="DIGUANYLATE CYCLASE DGCM-RELATED"/>
    <property type="match status" value="1"/>
</dbReference>
<dbReference type="RefSeq" id="WP_109690849.1">
    <property type="nucleotide sequence ID" value="NZ_QGGL01000019.1"/>
</dbReference>
<dbReference type="Pfam" id="PF00990">
    <property type="entry name" value="GGDEF"/>
    <property type="match status" value="1"/>
</dbReference>
<gene>
    <name evidence="2" type="ORF">C7459_11985</name>
</gene>
<dbReference type="AlphaFoldDB" id="A0A316D5F6"/>
<dbReference type="InterPro" id="IPR029016">
    <property type="entry name" value="GAF-like_dom_sf"/>
</dbReference>